<comment type="caution">
    <text evidence="2">The sequence shown here is derived from an EMBL/GenBank/DDBJ whole genome shotgun (WGS) entry which is preliminary data.</text>
</comment>
<dbReference type="RefSeq" id="WP_307407476.1">
    <property type="nucleotide sequence ID" value="NZ_JAUSUR010000003.1"/>
</dbReference>
<proteinExistence type="predicted"/>
<dbReference type="Pfam" id="PF02129">
    <property type="entry name" value="Peptidase_S15"/>
    <property type="match status" value="1"/>
</dbReference>
<dbReference type="Gene3D" id="1.10.10.800">
    <property type="match status" value="1"/>
</dbReference>
<dbReference type="PANTHER" id="PTHR47751">
    <property type="entry name" value="SUPERFAMILY HYDROLASE, PUTATIVE (AFU_ORTHOLOGUE AFUA_2G16580)-RELATED"/>
    <property type="match status" value="1"/>
</dbReference>
<gene>
    <name evidence="2" type="ORF">J2S15_001810</name>
</gene>
<organism evidence="2 3">
    <name type="scientific">Breznakia pachnodae</name>
    <dbReference type="NCBI Taxonomy" id="265178"/>
    <lineage>
        <taxon>Bacteria</taxon>
        <taxon>Bacillati</taxon>
        <taxon>Bacillota</taxon>
        <taxon>Erysipelotrichia</taxon>
        <taxon>Erysipelotrichales</taxon>
        <taxon>Erysipelotrichaceae</taxon>
        <taxon>Breznakia</taxon>
    </lineage>
</organism>
<dbReference type="Proteomes" id="UP001230220">
    <property type="component" value="Unassembled WGS sequence"/>
</dbReference>
<dbReference type="SUPFAM" id="SSF53474">
    <property type="entry name" value="alpha/beta-Hydrolases"/>
    <property type="match status" value="1"/>
</dbReference>
<sequence length="314" mass="35082">MSKGYIQELSNNVERIHVRYNNRYGIAIAGDLYMIKDIDKNKKYPAIIVGAPYGGVKEQGPSVYANELAQRGFVVLTFDQVFMGESGGEPRNVSSPDIFSESFSAAVDYLGVKIPYVDRERIGVIGICGSAGFALSAAQVDTRIKAIATASMYDMSVAARLGQNAEQIQNMKEALSLKRWEDAQNGCPEYLPGFPEEPFDEVPAGTPEPGAEWMRFYAVKRGHHSSARGGFTTTSSMAMMNYDLLTHIDEITPRPILFVIGNRAHSKFFSESAYEKANNPKEIYTVEDAEHIDLYDRTDRIPFDKFESFFKKNM</sequence>
<reference evidence="2 3" key="1">
    <citation type="submission" date="2023-07" db="EMBL/GenBank/DDBJ databases">
        <title>Genomic Encyclopedia of Type Strains, Phase IV (KMG-IV): sequencing the most valuable type-strain genomes for metagenomic binning, comparative biology and taxonomic classification.</title>
        <authorList>
            <person name="Goeker M."/>
        </authorList>
    </citation>
    <scope>NUCLEOTIDE SEQUENCE [LARGE SCALE GENOMIC DNA]</scope>
    <source>
        <strain evidence="2 3">DSM 16784</strain>
    </source>
</reference>
<dbReference type="EMBL" id="JAUSUR010000003">
    <property type="protein sequence ID" value="MDQ0361063.1"/>
    <property type="molecule type" value="Genomic_DNA"/>
</dbReference>
<dbReference type="PANTHER" id="PTHR47751:SF1">
    <property type="entry name" value="SUPERFAMILY HYDROLASE, PUTATIVE (AFU_ORTHOLOGUE AFUA_2G16580)-RELATED"/>
    <property type="match status" value="1"/>
</dbReference>
<dbReference type="InterPro" id="IPR051411">
    <property type="entry name" value="Polyketide_trans_af380"/>
</dbReference>
<feature type="domain" description="Xaa-Pro dipeptidyl-peptidase-like" evidence="1">
    <location>
        <begin position="40"/>
        <end position="153"/>
    </location>
</feature>
<dbReference type="InterPro" id="IPR000383">
    <property type="entry name" value="Xaa-Pro-like_dom"/>
</dbReference>
<dbReference type="Gene3D" id="3.40.50.1820">
    <property type="entry name" value="alpha/beta hydrolase"/>
    <property type="match status" value="1"/>
</dbReference>
<evidence type="ECO:0000259" key="1">
    <source>
        <dbReference type="Pfam" id="PF02129"/>
    </source>
</evidence>
<evidence type="ECO:0000313" key="3">
    <source>
        <dbReference type="Proteomes" id="UP001230220"/>
    </source>
</evidence>
<accession>A0ABU0E2F6</accession>
<protein>
    <submittedName>
        <fullName evidence="2">Fermentation-respiration switch protein FrsA (DUF1100 family)</fullName>
    </submittedName>
</protein>
<keyword evidence="3" id="KW-1185">Reference proteome</keyword>
<name>A0ABU0E2F6_9FIRM</name>
<dbReference type="InterPro" id="IPR029058">
    <property type="entry name" value="AB_hydrolase_fold"/>
</dbReference>
<evidence type="ECO:0000313" key="2">
    <source>
        <dbReference type="EMBL" id="MDQ0361063.1"/>
    </source>
</evidence>